<evidence type="ECO:0000259" key="6">
    <source>
        <dbReference type="SMART" id="SM01313"/>
    </source>
</evidence>
<evidence type="ECO:0000256" key="2">
    <source>
        <dbReference type="ARBA" id="ARBA00022448"/>
    </source>
</evidence>
<dbReference type="InterPro" id="IPR048628">
    <property type="entry name" value="Sec3_C"/>
</dbReference>
<proteinExistence type="inferred from homology"/>
<accession>A0A401P9E6</accession>
<name>A0A401P9E6_SCYTO</name>
<dbReference type="EMBL" id="BFAA01001734">
    <property type="protein sequence ID" value="GCB69749.1"/>
    <property type="molecule type" value="Genomic_DNA"/>
</dbReference>
<dbReference type="GO" id="GO:0006887">
    <property type="term" value="P:exocytosis"/>
    <property type="evidence" value="ECO:0007669"/>
    <property type="project" value="UniProtKB-KW"/>
</dbReference>
<dbReference type="SMART" id="SM01313">
    <property type="entry name" value="Sec3-PIP2_bind"/>
    <property type="match status" value="1"/>
</dbReference>
<dbReference type="GO" id="GO:0000145">
    <property type="term" value="C:exocyst"/>
    <property type="evidence" value="ECO:0007669"/>
    <property type="project" value="InterPro"/>
</dbReference>
<dbReference type="Proteomes" id="UP000288216">
    <property type="component" value="Unassembled WGS sequence"/>
</dbReference>
<dbReference type="Gene3D" id="2.30.29.90">
    <property type="match status" value="1"/>
</dbReference>
<keyword evidence="8" id="KW-1185">Reference proteome</keyword>
<evidence type="ECO:0000256" key="4">
    <source>
        <dbReference type="ARBA" id="ARBA00023054"/>
    </source>
</evidence>
<reference evidence="7 8" key="1">
    <citation type="journal article" date="2018" name="Nat. Ecol. Evol.">
        <title>Shark genomes provide insights into elasmobranch evolution and the origin of vertebrates.</title>
        <authorList>
            <person name="Hara Y"/>
            <person name="Yamaguchi K"/>
            <person name="Onimaru K"/>
            <person name="Kadota M"/>
            <person name="Koyanagi M"/>
            <person name="Keeley SD"/>
            <person name="Tatsumi K"/>
            <person name="Tanaka K"/>
            <person name="Motone F"/>
            <person name="Kageyama Y"/>
            <person name="Nozu R"/>
            <person name="Adachi N"/>
            <person name="Nishimura O"/>
            <person name="Nakagawa R"/>
            <person name="Tanegashima C"/>
            <person name="Kiyatake I"/>
            <person name="Matsumoto R"/>
            <person name="Murakumo K"/>
            <person name="Nishida K"/>
            <person name="Terakita A"/>
            <person name="Kuratani S"/>
            <person name="Sato K"/>
            <person name="Hyodo S Kuraku.S."/>
        </authorList>
    </citation>
    <scope>NUCLEOTIDE SEQUENCE [LARGE SCALE GENOMIC DNA]</scope>
</reference>
<dbReference type="InterPro" id="IPR028258">
    <property type="entry name" value="Sec3-PIP2_bind"/>
</dbReference>
<evidence type="ECO:0000313" key="8">
    <source>
        <dbReference type="Proteomes" id="UP000288216"/>
    </source>
</evidence>
<keyword evidence="3" id="KW-0268">Exocytosis</keyword>
<evidence type="ECO:0000256" key="5">
    <source>
        <dbReference type="SAM" id="Coils"/>
    </source>
</evidence>
<dbReference type="Pfam" id="PF20654">
    <property type="entry name" value="Sec3_C-term"/>
    <property type="match status" value="1"/>
</dbReference>
<comment type="caution">
    <text evidence="7">The sequence shown here is derived from an EMBL/GenBank/DDBJ whole genome shotgun (WGS) entry which is preliminary data.</text>
</comment>
<organism evidence="7 8">
    <name type="scientific">Scyliorhinus torazame</name>
    <name type="common">Cloudy catshark</name>
    <name type="synonym">Catulus torazame</name>
    <dbReference type="NCBI Taxonomy" id="75743"/>
    <lineage>
        <taxon>Eukaryota</taxon>
        <taxon>Metazoa</taxon>
        <taxon>Chordata</taxon>
        <taxon>Craniata</taxon>
        <taxon>Vertebrata</taxon>
        <taxon>Chondrichthyes</taxon>
        <taxon>Elasmobranchii</taxon>
        <taxon>Galeomorphii</taxon>
        <taxon>Galeoidea</taxon>
        <taxon>Carcharhiniformes</taxon>
        <taxon>Scyliorhinidae</taxon>
        <taxon>Scyliorhinus</taxon>
    </lineage>
</organism>
<dbReference type="PANTHER" id="PTHR16092:SF20">
    <property type="entry name" value="EXOCYST COMPLEX COMPONENT SEC3 PIP2-BINDING N-TERMINAL DOMAIN-CONTAINING PROTEIN"/>
    <property type="match status" value="1"/>
</dbReference>
<dbReference type="CDD" id="cd14683">
    <property type="entry name" value="PH-EXOC1"/>
    <property type="match status" value="1"/>
</dbReference>
<dbReference type="STRING" id="75743.A0A401P9E6"/>
<gene>
    <name evidence="7" type="ORF">scyTo_0005534</name>
</gene>
<sequence>MIAIRNQLQKDVFTPQEERLLGLVFVWKAGKKRKNSILCAAVSTDRPYQTSLVKFKKADKGEVYKQVAWWSFEDLLVVDGKDADKDNPEFDLQFDKVYKWIASNSGEKNNFMSCLFKLNRRYLHNRIKFLNVSSHILEESLRPPMEQRARGPIEEEEVGVYQELTSKEAFDIEKLMEQFDQSISNSEAFAEKMSKDLHVLDEANIRSIIVSEKQVTEMMELIDVGLVEVKNIEQTLQTYEELLQSVKEQMDHIHQSNYQLQVIDCNQQKLLEEVIFLVQNLDLAKEHQHALRNGDLSTPESLQSCIVAVEALNNCMNVKLFPGHRKLQSVVEQLIKFENLRQQFESRFIRHINTMFVLQGNDQSISLMQQSGELIFPNHKLYQDELLPFSPLMAWMKSNSSAIFADLSKVYAENIRKLYDKQTKEFFDLVKYRLTGIKEGMRFRIQESFEKLTASTSNLQKTLFRNSLYEHLGSETDLVDRGMMDKIIDQVLAELEPICIAEEEFISKFFMLTEDTCSELPQLLGSKSDLVLMDNQESTERVRIYRSAAEQEDSGISSKRKMMSEIFSTLELDLKAFVNLCDKINPSNSLHLLVIVSQRALIAQDCDPSSFLKSTFGNILVHVKRNFDKCISALCKQIEEAKVPKKTKIGILPFVIGFEEFVTVAEAIFKNAERRGDLDKAYNKVIATVFTSIENIASMNLKTPPDVVIMENFHHIYCFLSELKIHSLEDRKKEAAQQYSEHRDLYVTKYLGQPLEKLNIFFDGVKVRIAQGVKEDEVSYQLAFSKQELRKVIEKYQGKEVKKALENLYKKVVKHLSEEGNLLQVVWYTMQGEFVRQYKEFEEMIARCYPGSGITMNFTIDDILQYFLDITKSI</sequence>
<protein>
    <recommendedName>
        <fullName evidence="6">Exocyst complex component Sec3 PIP2-binding N-terminal domain-containing protein</fullName>
    </recommendedName>
</protein>
<dbReference type="GO" id="GO:0006893">
    <property type="term" value="P:Golgi to plasma membrane transport"/>
    <property type="evidence" value="ECO:0007669"/>
    <property type="project" value="TreeGrafter"/>
</dbReference>
<dbReference type="InterPro" id="IPR019160">
    <property type="entry name" value="Sec3_CC"/>
</dbReference>
<dbReference type="GO" id="GO:0005886">
    <property type="term" value="C:plasma membrane"/>
    <property type="evidence" value="ECO:0007669"/>
    <property type="project" value="TreeGrafter"/>
</dbReference>
<keyword evidence="2" id="KW-0813">Transport</keyword>
<evidence type="ECO:0000313" key="7">
    <source>
        <dbReference type="EMBL" id="GCB69749.1"/>
    </source>
</evidence>
<evidence type="ECO:0000256" key="1">
    <source>
        <dbReference type="ARBA" id="ARBA00006518"/>
    </source>
</evidence>
<dbReference type="PANTHER" id="PTHR16092">
    <property type="entry name" value="SEC3/SYNTAXIN-RELATED"/>
    <property type="match status" value="1"/>
</dbReference>
<dbReference type="OrthoDB" id="27109at2759"/>
<dbReference type="AlphaFoldDB" id="A0A401P9E6"/>
<evidence type="ECO:0000256" key="3">
    <source>
        <dbReference type="ARBA" id="ARBA00022483"/>
    </source>
</evidence>
<dbReference type="GO" id="GO:0005546">
    <property type="term" value="F:phosphatidylinositol-4,5-bisphosphate binding"/>
    <property type="evidence" value="ECO:0007669"/>
    <property type="project" value="TreeGrafter"/>
</dbReference>
<comment type="similarity">
    <text evidence="1">Belongs to the SEC3 family.</text>
</comment>
<dbReference type="OMA" id="PCVSRFQ"/>
<feature type="domain" description="Exocyst complex component Sec3 PIP2-binding N-terminal" evidence="6">
    <location>
        <begin position="31"/>
        <end position="122"/>
    </location>
</feature>
<dbReference type="Pfam" id="PF15277">
    <property type="entry name" value="Sec3-PIP2_bind"/>
    <property type="match status" value="1"/>
</dbReference>
<dbReference type="Pfam" id="PF09763">
    <property type="entry name" value="Sec3_CC"/>
    <property type="match status" value="1"/>
</dbReference>
<feature type="coiled-coil region" evidence="5">
    <location>
        <begin position="229"/>
        <end position="256"/>
    </location>
</feature>
<keyword evidence="4 5" id="KW-0175">Coiled coil</keyword>